<name>A0ABT0UW04_9ACTN</name>
<evidence type="ECO:0000313" key="2">
    <source>
        <dbReference type="Proteomes" id="UP001431429"/>
    </source>
</evidence>
<dbReference type="EMBL" id="JAMQAW010000033">
    <property type="protein sequence ID" value="MCM2391825.1"/>
    <property type="molecule type" value="Genomic_DNA"/>
</dbReference>
<reference evidence="1" key="1">
    <citation type="submission" date="2022-06" db="EMBL/GenBank/DDBJ databases">
        <title>Genome public.</title>
        <authorList>
            <person name="Sun Q."/>
        </authorList>
    </citation>
    <scope>NUCLEOTIDE SEQUENCE</scope>
    <source>
        <strain evidence="1">CWNU-1</strain>
    </source>
</reference>
<sequence>MTVVAVEITPLGAVGDWQLTTIQERPRAGIPELTGVQIVDVETLASASDRGCGNDNPYQ</sequence>
<dbReference type="RefSeq" id="WP_250922152.1">
    <property type="nucleotide sequence ID" value="NZ_JAMQAW010000033.1"/>
</dbReference>
<comment type="caution">
    <text evidence="1">The sequence shown here is derived from an EMBL/GenBank/DDBJ whole genome shotgun (WGS) entry which is preliminary data.</text>
</comment>
<gene>
    <name evidence="1" type="ORF">NBG84_26650</name>
</gene>
<proteinExistence type="predicted"/>
<organism evidence="1 2">
    <name type="scientific">Streptomyces albipurpureus</name>
    <dbReference type="NCBI Taxonomy" id="2897419"/>
    <lineage>
        <taxon>Bacteria</taxon>
        <taxon>Bacillati</taxon>
        <taxon>Actinomycetota</taxon>
        <taxon>Actinomycetes</taxon>
        <taxon>Kitasatosporales</taxon>
        <taxon>Streptomycetaceae</taxon>
        <taxon>Streptomyces</taxon>
    </lineage>
</organism>
<protein>
    <submittedName>
        <fullName evidence="1">Uncharacterized protein</fullName>
    </submittedName>
</protein>
<accession>A0ABT0UW04</accession>
<evidence type="ECO:0000313" key="1">
    <source>
        <dbReference type="EMBL" id="MCM2391825.1"/>
    </source>
</evidence>
<keyword evidence="2" id="KW-1185">Reference proteome</keyword>
<dbReference type="Proteomes" id="UP001431429">
    <property type="component" value="Unassembled WGS sequence"/>
</dbReference>